<feature type="compositionally biased region" description="Polar residues" evidence="1">
    <location>
        <begin position="380"/>
        <end position="402"/>
    </location>
</feature>
<gene>
    <name evidence="3" type="ORF">KQP761_LOCUS7264</name>
</gene>
<evidence type="ECO:0000259" key="2">
    <source>
        <dbReference type="PROSITE" id="PS50106"/>
    </source>
</evidence>
<feature type="compositionally biased region" description="Polar residues" evidence="1">
    <location>
        <begin position="44"/>
        <end position="58"/>
    </location>
</feature>
<comment type="caution">
    <text evidence="3">The sequence shown here is derived from an EMBL/GenBank/DDBJ whole genome shotgun (WGS) entry which is preliminary data.</text>
</comment>
<dbReference type="Pfam" id="PF17820">
    <property type="entry name" value="PDZ_6"/>
    <property type="match status" value="1"/>
</dbReference>
<dbReference type="EMBL" id="CAJNOW010002453">
    <property type="protein sequence ID" value="CAF1351530.1"/>
    <property type="molecule type" value="Genomic_DNA"/>
</dbReference>
<feature type="compositionally biased region" description="Polar residues" evidence="1">
    <location>
        <begin position="73"/>
        <end position="85"/>
    </location>
</feature>
<feature type="region of interest" description="Disordered" evidence="1">
    <location>
        <begin position="1"/>
        <end position="131"/>
    </location>
</feature>
<dbReference type="InterPro" id="IPR001478">
    <property type="entry name" value="PDZ"/>
</dbReference>
<dbReference type="OrthoDB" id="10041293at2759"/>
<evidence type="ECO:0000256" key="1">
    <source>
        <dbReference type="SAM" id="MobiDB-lite"/>
    </source>
</evidence>
<dbReference type="PROSITE" id="PS50106">
    <property type="entry name" value="PDZ"/>
    <property type="match status" value="1"/>
</dbReference>
<proteinExistence type="predicted"/>
<feature type="region of interest" description="Disordered" evidence="1">
    <location>
        <begin position="456"/>
        <end position="525"/>
    </location>
</feature>
<evidence type="ECO:0000313" key="4">
    <source>
        <dbReference type="Proteomes" id="UP000663834"/>
    </source>
</evidence>
<dbReference type="SMART" id="SM00228">
    <property type="entry name" value="PDZ"/>
    <property type="match status" value="1"/>
</dbReference>
<feature type="compositionally biased region" description="Polar residues" evidence="1">
    <location>
        <begin position="1"/>
        <end position="18"/>
    </location>
</feature>
<sequence>MSSTIFSQQNPSPVQTRRTQTRNENAHKTNDRRSLSGKFRNLFRKNSASPTRTITNPEHLNPAASASPAIAYQRSTSPETISASTEAPHLRAPSVNWPFGKKKAKSPTRKNESTNGKTKTKTKDSKKNKKVTITPLEISGPIHHQQQQQEYQTLIHDQNFVPKTPEFPHGSIGRTNSSPPYETTTKGFRDFMVIDHSNTSQQEMTSRADAITPLPYTSNHNYSPSMNHHRLPDTNIEYSYHQDTSSPPISDTEIFLTPKQRRKLNDTPSLTATQMLIENTPTRPVTSKFSPSKQHRKIDEIPSLTTIQALAEKTPIISPSIIQSQNSASYSTQWKSISSSSLNNSDTRSPTSSSIDVDIPKSNTPYASLGQTAYREKSKQPNSQSHLDDTYNSLSNISHTVQPNRSYTSTYYGSLPDTEIMNNTSLTSSKPTISNTDKYPGLSAIVHYHLNPDALHFNERPSKRTSPQRTRRFEASTTTLNECDQDRQRLSTLKSNSSSPPPPPPSTRHHDGYIRPLTPQSSCGPTEVTAIRVAVDGSHVHSSLAQSRTAYYNPPDTPATYRSSTTIFTKNKNDFIDGGELRTWSIHDTDDLDSHKKTSTAIHVERKYNNHDTVLPTITNEYQYNSRNHERETNRDEMQEENYIIAYEYGLHDQPQYLYDQQQYSNNRFSHNVNNDIISSYTRSPTTIERDKIYDRTTRSYQNLEHIQGNHVCATSYCMFQLMTTNEPLNGKTPVENSDASLRHYILKRSDSYDGLGILISADAKTGLNPRIRDVELGSPGHRAGLRKDDRIIYVNGISAENRDFSEVLILVQEGLNNNNLKFSVIHESINF</sequence>
<dbReference type="Gene3D" id="2.30.42.10">
    <property type="match status" value="1"/>
</dbReference>
<protein>
    <recommendedName>
        <fullName evidence="2">PDZ domain-containing protein</fullName>
    </recommendedName>
</protein>
<accession>A0A815HFK4</accession>
<dbReference type="SUPFAM" id="SSF50156">
    <property type="entry name" value="PDZ domain-like"/>
    <property type="match status" value="1"/>
</dbReference>
<dbReference type="InterPro" id="IPR036034">
    <property type="entry name" value="PDZ_sf"/>
</dbReference>
<organism evidence="3 4">
    <name type="scientific">Rotaria magnacalcarata</name>
    <dbReference type="NCBI Taxonomy" id="392030"/>
    <lineage>
        <taxon>Eukaryota</taxon>
        <taxon>Metazoa</taxon>
        <taxon>Spiralia</taxon>
        <taxon>Gnathifera</taxon>
        <taxon>Rotifera</taxon>
        <taxon>Eurotatoria</taxon>
        <taxon>Bdelloidea</taxon>
        <taxon>Philodinida</taxon>
        <taxon>Philodinidae</taxon>
        <taxon>Rotaria</taxon>
    </lineage>
</organism>
<dbReference type="AlphaFoldDB" id="A0A815HFK4"/>
<dbReference type="Proteomes" id="UP000663834">
    <property type="component" value="Unassembled WGS sequence"/>
</dbReference>
<feature type="compositionally biased region" description="Basic and acidic residues" evidence="1">
    <location>
        <begin position="24"/>
        <end position="34"/>
    </location>
</feature>
<feature type="domain" description="PDZ" evidence="2">
    <location>
        <begin position="744"/>
        <end position="814"/>
    </location>
</feature>
<name>A0A815HFK4_9BILA</name>
<feature type="compositionally biased region" description="Polar residues" evidence="1">
    <location>
        <begin position="346"/>
        <end position="371"/>
    </location>
</feature>
<feature type="region of interest" description="Disordered" evidence="1">
    <location>
        <begin position="338"/>
        <end position="402"/>
    </location>
</feature>
<evidence type="ECO:0000313" key="3">
    <source>
        <dbReference type="EMBL" id="CAF1351530.1"/>
    </source>
</evidence>
<dbReference type="InterPro" id="IPR041489">
    <property type="entry name" value="PDZ_6"/>
</dbReference>
<reference evidence="3" key="1">
    <citation type="submission" date="2021-02" db="EMBL/GenBank/DDBJ databases">
        <authorList>
            <person name="Nowell W R."/>
        </authorList>
    </citation>
    <scope>NUCLEOTIDE SEQUENCE</scope>
</reference>
<feature type="compositionally biased region" description="Basic residues" evidence="1">
    <location>
        <begin position="118"/>
        <end position="130"/>
    </location>
</feature>